<dbReference type="Pfam" id="PF22666">
    <property type="entry name" value="Glyco_hydro_2_N2"/>
    <property type="match status" value="1"/>
</dbReference>
<dbReference type="PANTHER" id="PTHR43730:SF1">
    <property type="entry name" value="BETA-MANNOSIDASE"/>
    <property type="match status" value="1"/>
</dbReference>
<dbReference type="SUPFAM" id="SSF49303">
    <property type="entry name" value="beta-Galactosidase/glucuronidase domain"/>
    <property type="match status" value="1"/>
</dbReference>
<evidence type="ECO:0000313" key="11">
    <source>
        <dbReference type="Proteomes" id="UP000229307"/>
    </source>
</evidence>
<gene>
    <name evidence="10" type="ORF">COY52_00805</name>
</gene>
<evidence type="ECO:0000256" key="5">
    <source>
        <dbReference type="ARBA" id="ARBA00022801"/>
    </source>
</evidence>
<evidence type="ECO:0000259" key="8">
    <source>
        <dbReference type="Pfam" id="PF02836"/>
    </source>
</evidence>
<protein>
    <recommendedName>
        <fullName evidence="3">beta-mannosidase</fullName>
        <ecNumber evidence="3">3.2.1.25</ecNumber>
    </recommendedName>
</protein>
<evidence type="ECO:0000256" key="6">
    <source>
        <dbReference type="ARBA" id="ARBA00023295"/>
    </source>
</evidence>
<accession>A0A2M7SF19</accession>
<dbReference type="Proteomes" id="UP000229307">
    <property type="component" value="Unassembled WGS sequence"/>
</dbReference>
<keyword evidence="5 10" id="KW-0378">Hydrolase</keyword>
<sequence length="653" mass="76016">MLRTLLRVVKKGKNEIAVRIRSAVNEARKYTYEPVEQALPVNHESLYVRKAAHMYGWDICPRVVSAGLWRSVDLEFRPPSEIKDMYYYTSSIDASNARLGIFWQFRTDEKSLEGFSLKISGESGESGEHRFERTIPLYFVTGWETIDVQNAKLWWPRGYGRQNLYEVKAELMKDGKVVDRRCDRVGLRTMELVRTDITTITNPGEFLFKCNGVPIMCKGSNWVPADAFHSRDASRYKKILELFDDLGCNILRSWGGSVYEDHAFYDICDEKGIMVWQDFSFACALYPQENEFLKRVEIEAESILRKLRNHPSIILWSGDNECDIFAFYRGIDPAKNRITREVLPRMVFKCDPFRPFLPSSPYFSPEVVKSKNGGLVPEDHLWGPRDCYKSRYYRESLAHFASEMGYHGCPNVSSIKKFIDREYLWPWKDNPQWRVHCTDPVEGGSSYSYRVKLMADQIKELFGEMPESLEEFALASQVSQAEAKKFFIEMFRIKKWRRTGIIWWNVMDCWPQFSDAIVDYYFSKKLAYWFIKRVQVPVCVMVDEPDDWNCRIVAGNDSLEPAEGKFSIRDADSGEALLKGNFEVGANVNRELGKIRVSRGDQKMFLINWEIKDKKFGSHYLLGTPPFSLEKYKGWLRKIAEMPFPFDADKVGQ</sequence>
<evidence type="ECO:0000256" key="4">
    <source>
        <dbReference type="ARBA" id="ARBA00022729"/>
    </source>
</evidence>
<dbReference type="InterPro" id="IPR054593">
    <property type="entry name" value="Beta-mannosidase-like_N2"/>
</dbReference>
<dbReference type="SUPFAM" id="SSF51445">
    <property type="entry name" value="(Trans)glycosidases"/>
    <property type="match status" value="1"/>
</dbReference>
<dbReference type="EC" id="3.2.1.25" evidence="3"/>
<feature type="domain" description="Glycoside hydrolase family 2 immunoglobulin-like beta-sandwich" evidence="7">
    <location>
        <begin position="82"/>
        <end position="188"/>
    </location>
</feature>
<keyword evidence="6" id="KW-0326">Glycosidase</keyword>
<name>A0A2M7SF19_9BACT</name>
<dbReference type="EMBL" id="PFMR01000031">
    <property type="protein sequence ID" value="PIZ18135.1"/>
    <property type="molecule type" value="Genomic_DNA"/>
</dbReference>
<comment type="catalytic activity">
    <reaction evidence="1">
        <text>Hydrolysis of terminal, non-reducing beta-D-mannose residues in beta-D-mannosides.</text>
        <dbReference type="EC" id="3.2.1.25"/>
    </reaction>
</comment>
<comment type="caution">
    <text evidence="10">The sequence shown here is derived from an EMBL/GenBank/DDBJ whole genome shotgun (WGS) entry which is preliminary data.</text>
</comment>
<dbReference type="InterPro" id="IPR006102">
    <property type="entry name" value="Ig-like_GH2"/>
</dbReference>
<evidence type="ECO:0000259" key="9">
    <source>
        <dbReference type="Pfam" id="PF22666"/>
    </source>
</evidence>
<dbReference type="InterPro" id="IPR023232">
    <property type="entry name" value="Glyco_hydro_2_AS"/>
</dbReference>
<proteinExistence type="inferred from homology"/>
<organism evidence="10 11">
    <name type="scientific">Candidatus Desantisbacteria bacterium CG_4_10_14_0_8_um_filter_48_22</name>
    <dbReference type="NCBI Taxonomy" id="1974543"/>
    <lineage>
        <taxon>Bacteria</taxon>
        <taxon>Candidatus Desantisiibacteriota</taxon>
    </lineage>
</organism>
<dbReference type="InterPro" id="IPR050887">
    <property type="entry name" value="Beta-mannosidase_GH2"/>
</dbReference>
<dbReference type="Gene3D" id="2.60.120.260">
    <property type="entry name" value="Galactose-binding domain-like"/>
    <property type="match status" value="1"/>
</dbReference>
<dbReference type="PROSITE" id="PS00608">
    <property type="entry name" value="GLYCOSYL_HYDROL_F2_2"/>
    <property type="match status" value="1"/>
</dbReference>
<dbReference type="InterPro" id="IPR008979">
    <property type="entry name" value="Galactose-bd-like_sf"/>
</dbReference>
<dbReference type="Pfam" id="PF02836">
    <property type="entry name" value="Glyco_hydro_2_C"/>
    <property type="match status" value="1"/>
</dbReference>
<dbReference type="AlphaFoldDB" id="A0A2M7SF19"/>
<dbReference type="InterPro" id="IPR013783">
    <property type="entry name" value="Ig-like_fold"/>
</dbReference>
<feature type="domain" description="Beta-mannosidase-like galactose-binding" evidence="9">
    <location>
        <begin position="8"/>
        <end position="70"/>
    </location>
</feature>
<dbReference type="Pfam" id="PF00703">
    <property type="entry name" value="Glyco_hydro_2"/>
    <property type="match status" value="1"/>
</dbReference>
<evidence type="ECO:0000256" key="2">
    <source>
        <dbReference type="ARBA" id="ARBA00007401"/>
    </source>
</evidence>
<evidence type="ECO:0000256" key="1">
    <source>
        <dbReference type="ARBA" id="ARBA00000829"/>
    </source>
</evidence>
<feature type="domain" description="Glycoside hydrolase family 2 catalytic" evidence="8">
    <location>
        <begin position="209"/>
        <end position="322"/>
    </location>
</feature>
<dbReference type="InterPro" id="IPR006103">
    <property type="entry name" value="Glyco_hydro_2_cat"/>
</dbReference>
<evidence type="ECO:0000259" key="7">
    <source>
        <dbReference type="Pfam" id="PF00703"/>
    </source>
</evidence>
<dbReference type="GO" id="GO:0004567">
    <property type="term" value="F:beta-mannosidase activity"/>
    <property type="evidence" value="ECO:0007669"/>
    <property type="project" value="UniProtKB-EC"/>
</dbReference>
<keyword evidence="4" id="KW-0732">Signal</keyword>
<evidence type="ECO:0000313" key="10">
    <source>
        <dbReference type="EMBL" id="PIZ18135.1"/>
    </source>
</evidence>
<comment type="similarity">
    <text evidence="2">Belongs to the glycosyl hydrolase 2 family.</text>
</comment>
<dbReference type="Gene3D" id="2.60.40.10">
    <property type="entry name" value="Immunoglobulins"/>
    <property type="match status" value="1"/>
</dbReference>
<dbReference type="GO" id="GO:0005975">
    <property type="term" value="P:carbohydrate metabolic process"/>
    <property type="evidence" value="ECO:0007669"/>
    <property type="project" value="InterPro"/>
</dbReference>
<dbReference type="InterPro" id="IPR036156">
    <property type="entry name" value="Beta-gal/glucu_dom_sf"/>
</dbReference>
<dbReference type="Gene3D" id="3.20.20.80">
    <property type="entry name" value="Glycosidases"/>
    <property type="match status" value="1"/>
</dbReference>
<dbReference type="GO" id="GO:0006516">
    <property type="term" value="P:glycoprotein catabolic process"/>
    <property type="evidence" value="ECO:0007669"/>
    <property type="project" value="TreeGrafter"/>
</dbReference>
<dbReference type="PANTHER" id="PTHR43730">
    <property type="entry name" value="BETA-MANNOSIDASE"/>
    <property type="match status" value="1"/>
</dbReference>
<dbReference type="SUPFAM" id="SSF49785">
    <property type="entry name" value="Galactose-binding domain-like"/>
    <property type="match status" value="1"/>
</dbReference>
<dbReference type="InterPro" id="IPR017853">
    <property type="entry name" value="GH"/>
</dbReference>
<reference evidence="11" key="1">
    <citation type="submission" date="2017-09" db="EMBL/GenBank/DDBJ databases">
        <title>Depth-based differentiation of microbial function through sediment-hosted aquifers and enrichment of novel symbionts in the deep terrestrial subsurface.</title>
        <authorList>
            <person name="Probst A.J."/>
            <person name="Ladd B."/>
            <person name="Jarett J.K."/>
            <person name="Geller-Mcgrath D.E."/>
            <person name="Sieber C.M.K."/>
            <person name="Emerson J.B."/>
            <person name="Anantharaman K."/>
            <person name="Thomas B.C."/>
            <person name="Malmstrom R."/>
            <person name="Stieglmeier M."/>
            <person name="Klingl A."/>
            <person name="Woyke T."/>
            <person name="Ryan C.M."/>
            <person name="Banfield J.F."/>
        </authorList>
    </citation>
    <scope>NUCLEOTIDE SEQUENCE [LARGE SCALE GENOMIC DNA]</scope>
</reference>
<evidence type="ECO:0000256" key="3">
    <source>
        <dbReference type="ARBA" id="ARBA00012754"/>
    </source>
</evidence>